<keyword evidence="3" id="KW-1185">Reference proteome</keyword>
<feature type="compositionally biased region" description="Pro residues" evidence="1">
    <location>
        <begin position="743"/>
        <end position="752"/>
    </location>
</feature>
<feature type="compositionally biased region" description="Low complexity" evidence="1">
    <location>
        <begin position="701"/>
        <end position="710"/>
    </location>
</feature>
<gene>
    <name evidence="2" type="ORF">V5O48_004237</name>
</gene>
<feature type="compositionally biased region" description="Basic and acidic residues" evidence="1">
    <location>
        <begin position="516"/>
        <end position="536"/>
    </location>
</feature>
<feature type="compositionally biased region" description="Basic and acidic residues" evidence="1">
    <location>
        <begin position="184"/>
        <end position="204"/>
    </location>
</feature>
<accession>A0ABR3FQV6</accession>
<proteinExistence type="predicted"/>
<dbReference type="EMBL" id="JBAHYK010000140">
    <property type="protein sequence ID" value="KAL0577743.1"/>
    <property type="molecule type" value="Genomic_DNA"/>
</dbReference>
<feature type="region of interest" description="Disordered" evidence="1">
    <location>
        <begin position="606"/>
        <end position="645"/>
    </location>
</feature>
<feature type="region of interest" description="Disordered" evidence="1">
    <location>
        <begin position="659"/>
        <end position="823"/>
    </location>
</feature>
<feature type="compositionally biased region" description="Polar residues" evidence="1">
    <location>
        <begin position="544"/>
        <end position="566"/>
    </location>
</feature>
<feature type="region of interest" description="Disordered" evidence="1">
    <location>
        <begin position="229"/>
        <end position="293"/>
    </location>
</feature>
<comment type="caution">
    <text evidence="2">The sequence shown here is derived from an EMBL/GenBank/DDBJ whole genome shotgun (WGS) entry which is preliminary data.</text>
</comment>
<feature type="compositionally biased region" description="Acidic residues" evidence="1">
    <location>
        <begin position="712"/>
        <end position="732"/>
    </location>
</feature>
<feature type="region of interest" description="Disordered" evidence="1">
    <location>
        <begin position="150"/>
        <end position="207"/>
    </location>
</feature>
<name>A0ABR3FQV6_9AGAR</name>
<feature type="compositionally biased region" description="Low complexity" evidence="1">
    <location>
        <begin position="753"/>
        <end position="764"/>
    </location>
</feature>
<dbReference type="Proteomes" id="UP001465976">
    <property type="component" value="Unassembled WGS sequence"/>
</dbReference>
<organism evidence="2 3">
    <name type="scientific">Marasmius crinis-equi</name>
    <dbReference type="NCBI Taxonomy" id="585013"/>
    <lineage>
        <taxon>Eukaryota</taxon>
        <taxon>Fungi</taxon>
        <taxon>Dikarya</taxon>
        <taxon>Basidiomycota</taxon>
        <taxon>Agaricomycotina</taxon>
        <taxon>Agaricomycetes</taxon>
        <taxon>Agaricomycetidae</taxon>
        <taxon>Agaricales</taxon>
        <taxon>Marasmiineae</taxon>
        <taxon>Marasmiaceae</taxon>
        <taxon>Marasmius</taxon>
    </lineage>
</organism>
<protein>
    <submittedName>
        <fullName evidence="2">Uncharacterized protein</fullName>
    </submittedName>
</protein>
<reference evidence="2 3" key="1">
    <citation type="submission" date="2024-02" db="EMBL/GenBank/DDBJ databases">
        <title>A draft genome for the cacao thread blight pathogen Marasmius crinis-equi.</title>
        <authorList>
            <person name="Cohen S.P."/>
            <person name="Baruah I.K."/>
            <person name="Amoako-Attah I."/>
            <person name="Bukari Y."/>
            <person name="Meinhardt L.W."/>
            <person name="Bailey B.A."/>
        </authorList>
    </citation>
    <scope>NUCLEOTIDE SEQUENCE [LARGE SCALE GENOMIC DNA]</scope>
    <source>
        <strain evidence="2 3">GH-76</strain>
    </source>
</reference>
<feature type="compositionally biased region" description="Polar residues" evidence="1">
    <location>
        <begin position="626"/>
        <end position="640"/>
    </location>
</feature>
<feature type="compositionally biased region" description="Polar residues" evidence="1">
    <location>
        <begin position="437"/>
        <end position="448"/>
    </location>
</feature>
<evidence type="ECO:0000256" key="1">
    <source>
        <dbReference type="SAM" id="MobiDB-lite"/>
    </source>
</evidence>
<evidence type="ECO:0000313" key="3">
    <source>
        <dbReference type="Proteomes" id="UP001465976"/>
    </source>
</evidence>
<feature type="compositionally biased region" description="Acidic residues" evidence="1">
    <location>
        <begin position="675"/>
        <end position="685"/>
    </location>
</feature>
<sequence>MEQTVLRILYSTNDSTQYTLARSRSLVPIYRLTTISDDQESASQGAQTRYASVSVKDCIDTLCLSSPDLIQDRTRDFSVYHLDPLESVGPAGSSGAATGVPVGLGLMSALRSADGNLPLTGTLTKLRTGLEGLEVVFTLREIRHSTARISRASSSVASLPQAGPSGQYDAENPNIAAALARQRSQQEMHTRRLMRESKEATDKRLRNRQLGYQAARCDVAESLLAGAGNYHVPNNAKNKSKSEEPPSEAFSELSHLPSPPTSQPHQPQPSSSSQPAQTTGPSAQPTQPSPTVPDAATLLAVMGLIDERGGAAQLEGNVQLQDALKQLFSQYLAHNSPPNPSQDDEVVALDKENVNPDAFHKRARELVAAKSAETSASVQRPATPEAHERPAQGLGLGGRSNSLPFVKEKSRTVSNSSENRSGGSRKGKERAKDSIYHSFSNGNPSVPWSSPPRARSGGDDYGGIGSSRRTPIVIPDSPCTPKAARVPASSPIRGTKQKRYVMPEWARTSTATQPKFSEEFQRAREEVERRREAEMKAKRKSWGSARSKSASCLQEKTAESTHNPATDNKPDERPPTPPPLPSSQPVIASSSQPFFALPVCAASTSPFICPKTPPRKRPRSPSQSPLNRSGSLFTPKNSSFAGFGSPLFSPSYRARKVIKSDPVHPPATQVHLDADEIDSQGDVDDALTRELDSALDEIGLSSSSLPVASSDAETDSAPGEDVDVTSDNEDGDGTYPRKQYWPGLPPSSPLPSSPMLQDDLALPPADTPLEDDDDDAQLPVVTSDVEEDMVSPGEDRTPMNSDTPDAGPNAIEGQATATSNPDSESDAIFALFTNISSTTSDPPEFDWNLQGDMGGNMNLEDMDFTQFWESVKPLLNEQQQQQGAAPGGDVQVNNEALNFDLGQDAGILQLLEGGGRSGVDTKFADDIISLYSGCVM</sequence>
<feature type="region of interest" description="Disordered" evidence="1">
    <location>
        <begin position="368"/>
        <end position="587"/>
    </location>
</feature>
<feature type="compositionally biased region" description="Low complexity" evidence="1">
    <location>
        <begin position="263"/>
        <end position="282"/>
    </location>
</feature>
<evidence type="ECO:0000313" key="2">
    <source>
        <dbReference type="EMBL" id="KAL0577743.1"/>
    </source>
</evidence>